<dbReference type="EMBL" id="CP012159">
    <property type="protein sequence ID" value="AKT40340.1"/>
    <property type="molecule type" value="Genomic_DNA"/>
</dbReference>
<dbReference type="RefSeq" id="WP_169796613.1">
    <property type="nucleotide sequence ID" value="NZ_CP012159.1"/>
</dbReference>
<evidence type="ECO:0000313" key="5">
    <source>
        <dbReference type="EMBL" id="AKT40340.1"/>
    </source>
</evidence>
<evidence type="ECO:0000313" key="6">
    <source>
        <dbReference type="Proteomes" id="UP000067626"/>
    </source>
</evidence>
<feature type="domain" description="HTH luxR-type" evidence="4">
    <location>
        <begin position="157"/>
        <end position="221"/>
    </location>
</feature>
<proteinExistence type="predicted"/>
<dbReference type="SMART" id="SM00421">
    <property type="entry name" value="HTH_LUXR"/>
    <property type="match status" value="1"/>
</dbReference>
<dbReference type="PANTHER" id="PTHR44688">
    <property type="entry name" value="DNA-BINDING TRANSCRIPTIONAL ACTIVATOR DEVR_DOSR"/>
    <property type="match status" value="1"/>
</dbReference>
<dbReference type="PANTHER" id="PTHR44688:SF16">
    <property type="entry name" value="DNA-BINDING TRANSCRIPTIONAL ACTIVATOR DEVR_DOSR"/>
    <property type="match status" value="1"/>
</dbReference>
<dbReference type="GO" id="GO:0003677">
    <property type="term" value="F:DNA binding"/>
    <property type="evidence" value="ECO:0007669"/>
    <property type="project" value="UniProtKB-KW"/>
</dbReference>
<sequence>MAMLTPRGVAFPPESRATLASLNGPIRAALARIRLPFVSSQPILEQVLAEQALGYACISARTGALLEANRKAYVLADRYRAAMNVPRSSRPLPALLRRASQPGIGGNVSMIVDGRVSSFLDLHTHFLAKETHVLPEDIILIMMRDISLPQIAPRQSRAVQPARLTTREKEIATLLVESGLSYKQIADSLTIRTGTMRAHTENIYRKLEVHSRAELTIKMRR</sequence>
<evidence type="ECO:0000256" key="1">
    <source>
        <dbReference type="ARBA" id="ARBA00023015"/>
    </source>
</evidence>
<dbReference type="SUPFAM" id="SSF46894">
    <property type="entry name" value="C-terminal effector domain of the bipartite response regulators"/>
    <property type="match status" value="1"/>
</dbReference>
<dbReference type="Gene3D" id="1.10.10.10">
    <property type="entry name" value="Winged helix-like DNA-binding domain superfamily/Winged helix DNA-binding domain"/>
    <property type="match status" value="1"/>
</dbReference>
<dbReference type="GO" id="GO:0006355">
    <property type="term" value="P:regulation of DNA-templated transcription"/>
    <property type="evidence" value="ECO:0007669"/>
    <property type="project" value="InterPro"/>
</dbReference>
<name>A0A0K1EHJ7_CHOCO</name>
<evidence type="ECO:0000256" key="2">
    <source>
        <dbReference type="ARBA" id="ARBA00023125"/>
    </source>
</evidence>
<reference evidence="5 6" key="1">
    <citation type="submission" date="2015-07" db="EMBL/GenBank/DDBJ databases">
        <title>Genome analysis of myxobacterium Chondromyces crocatus Cm c5 reveals a high potential for natural compound synthesis and the genetic basis for the loss of fruiting body formation.</title>
        <authorList>
            <person name="Zaburannyi N."/>
            <person name="Bunk B."/>
            <person name="Maier J."/>
            <person name="Overmann J."/>
            <person name="Mueller R."/>
        </authorList>
    </citation>
    <scope>NUCLEOTIDE SEQUENCE [LARGE SCALE GENOMIC DNA]</scope>
    <source>
        <strain evidence="5 6">Cm c5</strain>
    </source>
</reference>
<protein>
    <recommendedName>
        <fullName evidence="4">HTH luxR-type domain-containing protein</fullName>
    </recommendedName>
</protein>
<organism evidence="5 6">
    <name type="scientific">Chondromyces crocatus</name>
    <dbReference type="NCBI Taxonomy" id="52"/>
    <lineage>
        <taxon>Bacteria</taxon>
        <taxon>Pseudomonadati</taxon>
        <taxon>Myxococcota</taxon>
        <taxon>Polyangia</taxon>
        <taxon>Polyangiales</taxon>
        <taxon>Polyangiaceae</taxon>
        <taxon>Chondromyces</taxon>
    </lineage>
</organism>
<dbReference type="InterPro" id="IPR016032">
    <property type="entry name" value="Sig_transdc_resp-reg_C-effctor"/>
</dbReference>
<evidence type="ECO:0000256" key="3">
    <source>
        <dbReference type="ARBA" id="ARBA00023163"/>
    </source>
</evidence>
<gene>
    <name evidence="5" type="ORF">CMC5_044930</name>
</gene>
<keyword evidence="3" id="KW-0804">Transcription</keyword>
<keyword evidence="6" id="KW-1185">Reference proteome</keyword>
<dbReference type="InterPro" id="IPR000792">
    <property type="entry name" value="Tscrpt_reg_LuxR_C"/>
</dbReference>
<accession>A0A0K1EHJ7</accession>
<keyword evidence="1" id="KW-0805">Transcription regulation</keyword>
<dbReference type="KEGG" id="ccro:CMC5_044930"/>
<dbReference type="Pfam" id="PF00196">
    <property type="entry name" value="GerE"/>
    <property type="match status" value="1"/>
</dbReference>
<keyword evidence="2" id="KW-0238">DNA-binding</keyword>
<evidence type="ECO:0000259" key="4">
    <source>
        <dbReference type="PROSITE" id="PS50043"/>
    </source>
</evidence>
<dbReference type="CDD" id="cd06170">
    <property type="entry name" value="LuxR_C_like"/>
    <property type="match status" value="1"/>
</dbReference>
<dbReference type="PROSITE" id="PS00622">
    <property type="entry name" value="HTH_LUXR_1"/>
    <property type="match status" value="1"/>
</dbReference>
<dbReference type="AlphaFoldDB" id="A0A0K1EHJ7"/>
<dbReference type="InterPro" id="IPR036388">
    <property type="entry name" value="WH-like_DNA-bd_sf"/>
</dbReference>
<dbReference type="PROSITE" id="PS50043">
    <property type="entry name" value="HTH_LUXR_2"/>
    <property type="match status" value="1"/>
</dbReference>
<dbReference type="Proteomes" id="UP000067626">
    <property type="component" value="Chromosome"/>
</dbReference>
<dbReference type="STRING" id="52.CMC5_044930"/>